<evidence type="ECO:0000256" key="12">
    <source>
        <dbReference type="ARBA" id="ARBA00023316"/>
    </source>
</evidence>
<comment type="pathway">
    <text evidence="2">Cell wall biogenesis; peptidoglycan biosynthesis.</text>
</comment>
<dbReference type="InterPro" id="IPR013221">
    <property type="entry name" value="Mur_ligase_cen"/>
</dbReference>
<comment type="subcellular location">
    <subcellularLocation>
        <location evidence="1">Cytoplasm</location>
    </subcellularLocation>
</comment>
<keyword evidence="10" id="KW-0573">Peptidoglycan synthesis</keyword>
<keyword evidence="8" id="KW-0067">ATP-binding</keyword>
<organism evidence="18 19">
    <name type="scientific">Candidatus Haliotispira prima</name>
    <dbReference type="NCBI Taxonomy" id="3034016"/>
    <lineage>
        <taxon>Bacteria</taxon>
        <taxon>Pseudomonadati</taxon>
        <taxon>Spirochaetota</taxon>
        <taxon>Spirochaetia</taxon>
        <taxon>Spirochaetales</taxon>
        <taxon>Spirochaetaceae</taxon>
        <taxon>Candidatus Haliotispira</taxon>
    </lineage>
</organism>
<dbReference type="Proteomes" id="UP001228690">
    <property type="component" value="Chromosome"/>
</dbReference>
<evidence type="ECO:0000256" key="11">
    <source>
        <dbReference type="ARBA" id="ARBA00023306"/>
    </source>
</evidence>
<dbReference type="Gene3D" id="3.90.190.20">
    <property type="entry name" value="Mur ligase, C-terminal domain"/>
    <property type="match status" value="1"/>
</dbReference>
<evidence type="ECO:0000256" key="3">
    <source>
        <dbReference type="ARBA" id="ARBA00012211"/>
    </source>
</evidence>
<dbReference type="InterPro" id="IPR005758">
    <property type="entry name" value="UDP-N-AcMur_Ala_ligase_MurC"/>
</dbReference>
<evidence type="ECO:0000256" key="10">
    <source>
        <dbReference type="ARBA" id="ARBA00022984"/>
    </source>
</evidence>
<dbReference type="RefSeq" id="WP_326928608.1">
    <property type="nucleotide sequence ID" value="NZ_CP123443.1"/>
</dbReference>
<dbReference type="Pfam" id="PF08245">
    <property type="entry name" value="Mur_ligase_M"/>
    <property type="match status" value="1"/>
</dbReference>
<evidence type="ECO:0000256" key="5">
    <source>
        <dbReference type="ARBA" id="ARBA00022598"/>
    </source>
</evidence>
<dbReference type="GO" id="GO:0008763">
    <property type="term" value="F:UDP-N-acetylmuramate-L-alanine ligase activity"/>
    <property type="evidence" value="ECO:0007669"/>
    <property type="project" value="UniProtKB-EC"/>
</dbReference>
<dbReference type="SUPFAM" id="SSF53623">
    <property type="entry name" value="MurD-like peptide ligases, catalytic domain"/>
    <property type="match status" value="1"/>
</dbReference>
<evidence type="ECO:0000256" key="4">
    <source>
        <dbReference type="ARBA" id="ARBA00022490"/>
    </source>
</evidence>
<dbReference type="SUPFAM" id="SSF51984">
    <property type="entry name" value="MurCD N-terminal domain"/>
    <property type="match status" value="1"/>
</dbReference>
<dbReference type="EMBL" id="CP123443">
    <property type="protein sequence ID" value="WGK70397.1"/>
    <property type="molecule type" value="Genomic_DNA"/>
</dbReference>
<evidence type="ECO:0000313" key="18">
    <source>
        <dbReference type="EMBL" id="WGK70397.1"/>
    </source>
</evidence>
<keyword evidence="5 18" id="KW-0436">Ligase</keyword>
<evidence type="ECO:0000256" key="7">
    <source>
        <dbReference type="ARBA" id="ARBA00022741"/>
    </source>
</evidence>
<evidence type="ECO:0000256" key="6">
    <source>
        <dbReference type="ARBA" id="ARBA00022618"/>
    </source>
</evidence>
<evidence type="ECO:0000256" key="14">
    <source>
        <dbReference type="NCBIfam" id="TIGR01082"/>
    </source>
</evidence>
<name>A0ABY8MK51_9SPIO</name>
<dbReference type="InterPro" id="IPR004101">
    <property type="entry name" value="Mur_ligase_C"/>
</dbReference>
<protein>
    <recommendedName>
        <fullName evidence="3 14">UDP-N-acetylmuramate--L-alanine ligase</fullName>
        <ecNumber evidence="3 14">6.3.2.8</ecNumber>
    </recommendedName>
</protein>
<dbReference type="InterPro" id="IPR050061">
    <property type="entry name" value="MurCDEF_pg_biosynth"/>
</dbReference>
<evidence type="ECO:0000259" key="17">
    <source>
        <dbReference type="Pfam" id="PF08245"/>
    </source>
</evidence>
<dbReference type="Gene3D" id="3.40.1190.10">
    <property type="entry name" value="Mur-like, catalytic domain"/>
    <property type="match status" value="1"/>
</dbReference>
<comment type="catalytic activity">
    <reaction evidence="13">
        <text>UDP-N-acetyl-alpha-D-muramate + L-alanine + ATP = UDP-N-acetyl-alpha-D-muramoyl-L-alanine + ADP + phosphate + H(+)</text>
        <dbReference type="Rhea" id="RHEA:23372"/>
        <dbReference type="ChEBI" id="CHEBI:15378"/>
        <dbReference type="ChEBI" id="CHEBI:30616"/>
        <dbReference type="ChEBI" id="CHEBI:43474"/>
        <dbReference type="ChEBI" id="CHEBI:57972"/>
        <dbReference type="ChEBI" id="CHEBI:70757"/>
        <dbReference type="ChEBI" id="CHEBI:83898"/>
        <dbReference type="ChEBI" id="CHEBI:456216"/>
        <dbReference type="EC" id="6.3.2.8"/>
    </reaction>
</comment>
<proteinExistence type="predicted"/>
<evidence type="ECO:0000256" key="13">
    <source>
        <dbReference type="ARBA" id="ARBA00047833"/>
    </source>
</evidence>
<dbReference type="NCBIfam" id="TIGR01082">
    <property type="entry name" value="murC"/>
    <property type="match status" value="1"/>
</dbReference>
<accession>A0ABY8MK51</accession>
<evidence type="ECO:0000256" key="9">
    <source>
        <dbReference type="ARBA" id="ARBA00022960"/>
    </source>
</evidence>
<keyword evidence="19" id="KW-1185">Reference proteome</keyword>
<keyword evidence="4" id="KW-0963">Cytoplasm</keyword>
<evidence type="ECO:0000256" key="1">
    <source>
        <dbReference type="ARBA" id="ARBA00004496"/>
    </source>
</evidence>
<dbReference type="InterPro" id="IPR036615">
    <property type="entry name" value="Mur_ligase_C_dom_sf"/>
</dbReference>
<reference evidence="18 19" key="1">
    <citation type="submission" date="2023-04" db="EMBL/GenBank/DDBJ databases">
        <title>Spirochaete genome identified in red abalone sample constitutes a novel genus.</title>
        <authorList>
            <person name="Sharma S.P."/>
            <person name="Purcell C.M."/>
            <person name="Hyde J.R."/>
            <person name="Severin A.J."/>
        </authorList>
    </citation>
    <scope>NUCLEOTIDE SEQUENCE [LARGE SCALE GENOMIC DNA]</scope>
    <source>
        <strain evidence="18 19">SP-2023</strain>
    </source>
</reference>
<evidence type="ECO:0000259" key="16">
    <source>
        <dbReference type="Pfam" id="PF02875"/>
    </source>
</evidence>
<evidence type="ECO:0000313" key="19">
    <source>
        <dbReference type="Proteomes" id="UP001228690"/>
    </source>
</evidence>
<dbReference type="Pfam" id="PF01225">
    <property type="entry name" value="Mur_ligase"/>
    <property type="match status" value="1"/>
</dbReference>
<keyword evidence="12" id="KW-0961">Cell wall biogenesis/degradation</keyword>
<dbReference type="SUPFAM" id="SSF53244">
    <property type="entry name" value="MurD-like peptide ligases, peptide-binding domain"/>
    <property type="match status" value="1"/>
</dbReference>
<dbReference type="InterPro" id="IPR000713">
    <property type="entry name" value="Mur_ligase_N"/>
</dbReference>
<dbReference type="EC" id="6.3.2.8" evidence="3 14"/>
<evidence type="ECO:0000259" key="15">
    <source>
        <dbReference type="Pfam" id="PF01225"/>
    </source>
</evidence>
<dbReference type="InterPro" id="IPR036565">
    <property type="entry name" value="Mur-like_cat_sf"/>
</dbReference>
<feature type="domain" description="Mur ligase central" evidence="17">
    <location>
        <begin position="156"/>
        <end position="337"/>
    </location>
</feature>
<sequence length="548" mass="60150">MTQQQREQLQDIFSYENMDKADVPSAGSGESGRKWSGPQAAAPNIYFIGIKGTGMCALAQLLQHLGYHVSGSDVTEHFYTDELLRAGGIAYSEGFAAANLPATCDLVIYSAAYGEANPEYAAAQRRCQKGELIMLSFPEALGHISRVYRCCIAVIGAHGKTTSTLLGSTLVQSLNAPATALAGAGAPHLGGNAYLARGTEALLVEACEYRNHFFQFAPDVVLLTSLEWDHQDFFTTYSMMQQSFAEFISKSSVHTVVYCADDPGAEGLIAELRRAQEGREQRFVPYGFGAAGDFVVDRIESLAGETRLWLKGLAELPLVLKVPGEHLALNALGILAALFHSGIWEQQQQEEQGQHRDFAGFLRLEYGNISKGLQSFRGASRRSELLGEIAWPPESSGPGRSSGSVLVLDDYAHHPTAVRKTLAGLKRFYPEHRLVLDFMSHTYSRTKSLHEEFCRCFEAADILILHDIYGSARESGCEDYDGRVLWQGVNANRRQRGQTEAYFFPQPEDALATLEQILRPGDLFVTMGAGNNRELALALLKKHTQVGV</sequence>
<dbReference type="Pfam" id="PF02875">
    <property type="entry name" value="Mur_ligase_C"/>
    <property type="match status" value="1"/>
</dbReference>
<dbReference type="Gene3D" id="3.40.50.720">
    <property type="entry name" value="NAD(P)-binding Rossmann-like Domain"/>
    <property type="match status" value="1"/>
</dbReference>
<keyword evidence="9" id="KW-0133">Cell shape</keyword>
<keyword evidence="11" id="KW-0131">Cell cycle</keyword>
<evidence type="ECO:0000256" key="2">
    <source>
        <dbReference type="ARBA" id="ARBA00004752"/>
    </source>
</evidence>
<gene>
    <name evidence="18" type="primary">murC</name>
    <name evidence="18" type="ORF">P0082_05915</name>
</gene>
<dbReference type="PANTHER" id="PTHR43445:SF3">
    <property type="entry name" value="UDP-N-ACETYLMURAMATE--L-ALANINE LIGASE"/>
    <property type="match status" value="1"/>
</dbReference>
<evidence type="ECO:0000256" key="8">
    <source>
        <dbReference type="ARBA" id="ARBA00022840"/>
    </source>
</evidence>
<keyword evidence="7" id="KW-0547">Nucleotide-binding</keyword>
<feature type="domain" description="Mur ligase N-terminal catalytic" evidence="15">
    <location>
        <begin position="45"/>
        <end position="126"/>
    </location>
</feature>
<feature type="domain" description="Mur ligase C-terminal" evidence="16">
    <location>
        <begin position="403"/>
        <end position="530"/>
    </location>
</feature>
<dbReference type="PANTHER" id="PTHR43445">
    <property type="entry name" value="UDP-N-ACETYLMURAMATE--L-ALANINE LIGASE-RELATED"/>
    <property type="match status" value="1"/>
</dbReference>
<keyword evidence="6" id="KW-0132">Cell division</keyword>